<dbReference type="OMA" id="NIEWINF"/>
<gene>
    <name evidence="2" type="ORF">CAPTEDRAFT_94003</name>
</gene>
<dbReference type="Proteomes" id="UP000014760">
    <property type="component" value="Unassembled WGS sequence"/>
</dbReference>
<organism evidence="2">
    <name type="scientific">Capitella teleta</name>
    <name type="common">Polychaete worm</name>
    <dbReference type="NCBI Taxonomy" id="283909"/>
    <lineage>
        <taxon>Eukaryota</taxon>
        <taxon>Metazoa</taxon>
        <taxon>Spiralia</taxon>
        <taxon>Lophotrochozoa</taxon>
        <taxon>Annelida</taxon>
        <taxon>Polychaeta</taxon>
        <taxon>Sedentaria</taxon>
        <taxon>Scolecida</taxon>
        <taxon>Capitellidae</taxon>
        <taxon>Capitella</taxon>
    </lineage>
</organism>
<dbReference type="Gene3D" id="2.30.29.240">
    <property type="match status" value="1"/>
</dbReference>
<reference evidence="3" key="3">
    <citation type="submission" date="2015-06" db="UniProtKB">
        <authorList>
            <consortium name="EnsemblMetazoa"/>
        </authorList>
    </citation>
    <scope>IDENTIFICATION</scope>
</reference>
<keyword evidence="4" id="KW-1185">Reference proteome</keyword>
<evidence type="ECO:0000259" key="1">
    <source>
        <dbReference type="Pfam" id="PF17787"/>
    </source>
</evidence>
<protein>
    <recommendedName>
        <fullName evidence="1">PLC-beta PH domain-containing protein</fullName>
    </recommendedName>
</protein>
<dbReference type="STRING" id="283909.R7UHC8"/>
<dbReference type="InterPro" id="IPR037862">
    <property type="entry name" value="PLC-beta_PH"/>
</dbReference>
<dbReference type="OrthoDB" id="269822at2759"/>
<name>R7UHC8_CAPTE</name>
<reference evidence="4" key="1">
    <citation type="submission" date="2012-12" db="EMBL/GenBank/DDBJ databases">
        <authorList>
            <person name="Hellsten U."/>
            <person name="Grimwood J."/>
            <person name="Chapman J.A."/>
            <person name="Shapiro H."/>
            <person name="Aerts A."/>
            <person name="Otillar R.P."/>
            <person name="Terry A.Y."/>
            <person name="Boore J.L."/>
            <person name="Simakov O."/>
            <person name="Marletaz F."/>
            <person name="Cho S.-J."/>
            <person name="Edsinger-Gonzales E."/>
            <person name="Havlak P."/>
            <person name="Kuo D.-H."/>
            <person name="Larsson T."/>
            <person name="Lv J."/>
            <person name="Arendt D."/>
            <person name="Savage R."/>
            <person name="Osoegawa K."/>
            <person name="de Jong P."/>
            <person name="Lindberg D.R."/>
            <person name="Seaver E.C."/>
            <person name="Weisblat D.A."/>
            <person name="Putnam N.H."/>
            <person name="Grigoriev I.V."/>
            <person name="Rokhsar D.S."/>
        </authorList>
    </citation>
    <scope>NUCLEOTIDE SEQUENCE</scope>
    <source>
        <strain evidence="4">I ESC-2004</strain>
    </source>
</reference>
<proteinExistence type="predicted"/>
<evidence type="ECO:0000313" key="3">
    <source>
        <dbReference type="EnsemblMetazoa" id="CapteP94003"/>
    </source>
</evidence>
<dbReference type="SUPFAM" id="SSF50729">
    <property type="entry name" value="PH domain-like"/>
    <property type="match status" value="1"/>
</dbReference>
<accession>R7UHC8</accession>
<sequence length="156" mass="17602">MSLNGSFAFVTSPYKSHFHCYISRNGEYCPFQEMDSLDISLIRDTRTGKYAKVPKDPKMRDSLSMGSADVALEDKTLTVCYGTDLVNLNFINFAANSREVAKEWCDALFQFATNLLASNSAPMTFLLKCYTKLVTIVNTEGKIPVRKYVQLYISSF</sequence>
<dbReference type="Pfam" id="PF17787">
    <property type="entry name" value="PH_14"/>
    <property type="match status" value="1"/>
</dbReference>
<dbReference type="AlphaFoldDB" id="R7UHC8"/>
<dbReference type="HOGENOM" id="CLU_1688403_0_0_1"/>
<feature type="domain" description="PLC-beta PH" evidence="1">
    <location>
        <begin position="32"/>
        <end position="119"/>
    </location>
</feature>
<evidence type="ECO:0000313" key="4">
    <source>
        <dbReference type="Proteomes" id="UP000014760"/>
    </source>
</evidence>
<dbReference type="CDD" id="cd13361">
    <property type="entry name" value="PH_PLC_beta"/>
    <property type="match status" value="1"/>
</dbReference>
<reference evidence="2 4" key="2">
    <citation type="journal article" date="2013" name="Nature">
        <title>Insights into bilaterian evolution from three spiralian genomes.</title>
        <authorList>
            <person name="Simakov O."/>
            <person name="Marletaz F."/>
            <person name="Cho S.J."/>
            <person name="Edsinger-Gonzales E."/>
            <person name="Havlak P."/>
            <person name="Hellsten U."/>
            <person name="Kuo D.H."/>
            <person name="Larsson T."/>
            <person name="Lv J."/>
            <person name="Arendt D."/>
            <person name="Savage R."/>
            <person name="Osoegawa K."/>
            <person name="de Jong P."/>
            <person name="Grimwood J."/>
            <person name="Chapman J.A."/>
            <person name="Shapiro H."/>
            <person name="Aerts A."/>
            <person name="Otillar R.P."/>
            <person name="Terry A.Y."/>
            <person name="Boore J.L."/>
            <person name="Grigoriev I.V."/>
            <person name="Lindberg D.R."/>
            <person name="Seaver E.C."/>
            <person name="Weisblat D.A."/>
            <person name="Putnam N.H."/>
            <person name="Rokhsar D.S."/>
        </authorList>
    </citation>
    <scope>NUCLEOTIDE SEQUENCE</scope>
    <source>
        <strain evidence="2 4">I ESC-2004</strain>
    </source>
</reference>
<dbReference type="EMBL" id="KB303372">
    <property type="protein sequence ID" value="ELU03218.1"/>
    <property type="molecule type" value="Genomic_DNA"/>
</dbReference>
<dbReference type="EMBL" id="AMQN01024626">
    <property type="status" value="NOT_ANNOTATED_CDS"/>
    <property type="molecule type" value="Genomic_DNA"/>
</dbReference>
<evidence type="ECO:0000313" key="2">
    <source>
        <dbReference type="EMBL" id="ELU03218.1"/>
    </source>
</evidence>
<dbReference type="EnsemblMetazoa" id="CapteT94003">
    <property type="protein sequence ID" value="CapteP94003"/>
    <property type="gene ID" value="CapteG94003"/>
</dbReference>